<evidence type="ECO:0000256" key="5">
    <source>
        <dbReference type="ARBA" id="ARBA00022824"/>
    </source>
</evidence>
<reference evidence="10 11" key="1">
    <citation type="journal article" date="2021" name="BMC Genomics">
        <title>Datura genome reveals duplications of psychoactive alkaloid biosynthetic genes and high mutation rate following tissue culture.</title>
        <authorList>
            <person name="Rajewski A."/>
            <person name="Carter-House D."/>
            <person name="Stajich J."/>
            <person name="Litt A."/>
        </authorList>
    </citation>
    <scope>NUCLEOTIDE SEQUENCE [LARGE SCALE GENOMIC DNA]</scope>
    <source>
        <strain evidence="10">AR-01</strain>
    </source>
</reference>
<organism evidence="10 11">
    <name type="scientific">Datura stramonium</name>
    <name type="common">Jimsonweed</name>
    <name type="synonym">Common thornapple</name>
    <dbReference type="NCBI Taxonomy" id="4076"/>
    <lineage>
        <taxon>Eukaryota</taxon>
        <taxon>Viridiplantae</taxon>
        <taxon>Streptophyta</taxon>
        <taxon>Embryophyta</taxon>
        <taxon>Tracheophyta</taxon>
        <taxon>Spermatophyta</taxon>
        <taxon>Magnoliopsida</taxon>
        <taxon>eudicotyledons</taxon>
        <taxon>Gunneridae</taxon>
        <taxon>Pentapetalae</taxon>
        <taxon>asterids</taxon>
        <taxon>lamiids</taxon>
        <taxon>Solanales</taxon>
        <taxon>Solanaceae</taxon>
        <taxon>Solanoideae</taxon>
        <taxon>Datureae</taxon>
        <taxon>Datura</taxon>
    </lineage>
</organism>
<keyword evidence="6 9" id="KW-1133">Transmembrane helix</keyword>
<keyword evidence="4 9" id="KW-0812">Transmembrane</keyword>
<name>A0ABS8TJ90_DATST</name>
<feature type="transmembrane region" description="Helical" evidence="9">
    <location>
        <begin position="341"/>
        <end position="363"/>
    </location>
</feature>
<evidence type="ECO:0000256" key="1">
    <source>
        <dbReference type="ARBA" id="ARBA00004477"/>
    </source>
</evidence>
<evidence type="ECO:0000256" key="8">
    <source>
        <dbReference type="SAM" id="MobiDB-lite"/>
    </source>
</evidence>
<evidence type="ECO:0000313" key="10">
    <source>
        <dbReference type="EMBL" id="MCD7470612.1"/>
    </source>
</evidence>
<gene>
    <name evidence="10" type="ORF">HAX54_010593</name>
</gene>
<protein>
    <recommendedName>
        <fullName evidence="12">Mannosyltransferase</fullName>
    </recommendedName>
</protein>
<evidence type="ECO:0000256" key="3">
    <source>
        <dbReference type="ARBA" id="ARBA00022679"/>
    </source>
</evidence>
<feature type="transmembrane region" description="Helical" evidence="9">
    <location>
        <begin position="244"/>
        <end position="265"/>
    </location>
</feature>
<dbReference type="InterPro" id="IPR005599">
    <property type="entry name" value="GPI_mannosylTrfase"/>
</dbReference>
<keyword evidence="11" id="KW-1185">Reference proteome</keyword>
<dbReference type="EMBL" id="JACEIK010001588">
    <property type="protein sequence ID" value="MCD7470612.1"/>
    <property type="molecule type" value="Genomic_DNA"/>
</dbReference>
<feature type="region of interest" description="Disordered" evidence="8">
    <location>
        <begin position="15"/>
        <end position="37"/>
    </location>
</feature>
<evidence type="ECO:0000256" key="7">
    <source>
        <dbReference type="ARBA" id="ARBA00023136"/>
    </source>
</evidence>
<keyword evidence="7 9" id="KW-0472">Membrane</keyword>
<keyword evidence="5" id="KW-0256">Endoplasmic reticulum</keyword>
<evidence type="ECO:0008006" key="12">
    <source>
        <dbReference type="Google" id="ProtNLM"/>
    </source>
</evidence>
<evidence type="ECO:0000256" key="9">
    <source>
        <dbReference type="SAM" id="Phobius"/>
    </source>
</evidence>
<evidence type="ECO:0000313" key="11">
    <source>
        <dbReference type="Proteomes" id="UP000823775"/>
    </source>
</evidence>
<dbReference type="Pfam" id="PF03901">
    <property type="entry name" value="Glyco_transf_22"/>
    <property type="match status" value="1"/>
</dbReference>
<feature type="transmembrane region" description="Helical" evidence="9">
    <location>
        <begin position="160"/>
        <end position="190"/>
    </location>
</feature>
<evidence type="ECO:0000256" key="6">
    <source>
        <dbReference type="ARBA" id="ARBA00022989"/>
    </source>
</evidence>
<feature type="transmembrane region" description="Helical" evidence="9">
    <location>
        <begin position="220"/>
        <end position="238"/>
    </location>
</feature>
<keyword evidence="2" id="KW-0328">Glycosyltransferase</keyword>
<comment type="caution">
    <text evidence="10">The sequence shown here is derived from an EMBL/GenBank/DDBJ whole genome shotgun (WGS) entry which is preliminary data.</text>
</comment>
<proteinExistence type="predicted"/>
<keyword evidence="3" id="KW-0808">Transferase</keyword>
<evidence type="ECO:0000256" key="4">
    <source>
        <dbReference type="ARBA" id="ARBA00022692"/>
    </source>
</evidence>
<evidence type="ECO:0000256" key="2">
    <source>
        <dbReference type="ARBA" id="ARBA00022676"/>
    </source>
</evidence>
<accession>A0ABS8TJ90</accession>
<dbReference type="Proteomes" id="UP000823775">
    <property type="component" value="Unassembled WGS sequence"/>
</dbReference>
<feature type="compositionally biased region" description="Polar residues" evidence="8">
    <location>
        <begin position="15"/>
        <end position="32"/>
    </location>
</feature>
<feature type="transmembrane region" description="Helical" evidence="9">
    <location>
        <begin position="369"/>
        <end position="394"/>
    </location>
</feature>
<sequence>MSLFNFKKQRISLNEIPQTVQNDRKSPFSTKSRSAKRRNTKIELRKIQKFLEEKGSLSSEIVMATTGRDRLCRRILRNLTSSSAYTKLDKPGEIGHSQFGLRSYLYILLHKLVGLPASWWFREEKVRVFLCCENFSCVAVCHQRCCSSCSPFRSFLPSSFSMYAMSLSSALFLFNKPAMAVSVAATGVFWAGRFRSNFSSTYNLLTAILPIAKKKYAPELFVVVSPVYLWIAFMSLQPHKEERFLYPIYPLICVAVTVIESFPDLFRDKYNPNDNKFLRPLVLGLILCASHARTFSLINGYSAPVRFTSIWTIMMTLEPVERLIQEVVEEEHQDSLERRSLSSLSSTVVCFWLCSCFSIYSILARCGAFMVLSFALVVSGTDSLLHSSFLIMWAKFDGWMMDSRGFFQFHSILVWDDLQLRLVIMLQLRDPEQCTFLIRAAFTALSYASDMSTWEIVAALPYLDRELSPPMYRSFFIPYQWQQKNVFGQYRLLRRLQK</sequence>
<comment type="subcellular location">
    <subcellularLocation>
        <location evidence="1">Endoplasmic reticulum membrane</location>
        <topology evidence="1">Multi-pass membrane protein</topology>
    </subcellularLocation>
</comment>